<name>A0A7J7L465_9MAGN</name>
<comment type="subcellular location">
    <subcellularLocation>
        <location evidence="2">Nucleus</location>
    </subcellularLocation>
</comment>
<dbReference type="InterPro" id="IPR018467">
    <property type="entry name" value="CCT_CS"/>
</dbReference>
<keyword evidence="2" id="KW-1184">Jasmonic acid signaling pathway</keyword>
<sequence length="172" mass="18309">MHEANMISCFDCLRPLPSESDVIVPPAAQLTIFYSGTVHVFDAIPAEKAKVIMQMAAAASSNNTNTGAVASVAPTPFLTRSPSLHSTAAVVTPSSPKIHPIQTPSLCKLQSELPIARRHSLQRFLEKRRDRLVSKSPYPPPTPTRATAGSPGSVEVSEQLGCYSGTPISFGN</sequence>
<accession>A0A7J7L465</accession>
<comment type="domain">
    <text evidence="2">The jas domain is required for interaction with COI1.</text>
</comment>
<dbReference type="SMART" id="SM00979">
    <property type="entry name" value="TIFY"/>
    <property type="match status" value="1"/>
</dbReference>
<dbReference type="Pfam" id="PF09425">
    <property type="entry name" value="Jas_motif"/>
    <property type="match status" value="1"/>
</dbReference>
<evidence type="ECO:0000256" key="2">
    <source>
        <dbReference type="RuleBase" id="RU369065"/>
    </source>
</evidence>
<keyword evidence="6" id="KW-1185">Reference proteome</keyword>
<feature type="region of interest" description="Disordered" evidence="3">
    <location>
        <begin position="127"/>
        <end position="172"/>
    </location>
</feature>
<dbReference type="EMBL" id="JACGCM010002659">
    <property type="protein sequence ID" value="KAF6137410.1"/>
    <property type="molecule type" value="Genomic_DNA"/>
</dbReference>
<feature type="domain" description="Tify" evidence="4">
    <location>
        <begin position="23"/>
        <end position="58"/>
    </location>
</feature>
<evidence type="ECO:0000256" key="1">
    <source>
        <dbReference type="ARBA" id="ARBA00008614"/>
    </source>
</evidence>
<dbReference type="PANTHER" id="PTHR33077:SF61">
    <property type="entry name" value="PROTEIN TIFY 3A-RELATED"/>
    <property type="match status" value="1"/>
</dbReference>
<dbReference type="GO" id="GO:0005634">
    <property type="term" value="C:nucleus"/>
    <property type="evidence" value="ECO:0007669"/>
    <property type="project" value="UniProtKB-SubCell"/>
</dbReference>
<comment type="caution">
    <text evidence="5">The sequence shown here is derived from an EMBL/GenBank/DDBJ whole genome shotgun (WGS) entry which is preliminary data.</text>
</comment>
<comment type="function">
    <text evidence="2">Repressor of jasmonate responses.</text>
</comment>
<dbReference type="GO" id="GO:0009611">
    <property type="term" value="P:response to wounding"/>
    <property type="evidence" value="ECO:0007669"/>
    <property type="project" value="UniProtKB-UniRule"/>
</dbReference>
<protein>
    <recommendedName>
        <fullName evidence="2">Protein TIFY</fullName>
    </recommendedName>
    <alternativeName>
        <fullName evidence="2">Jasmonate ZIM domain-containing protein</fullName>
    </alternativeName>
</protein>
<gene>
    <name evidence="5" type="ORF">GIB67_036447</name>
</gene>
<dbReference type="PANTHER" id="PTHR33077">
    <property type="entry name" value="PROTEIN TIFY 4A-RELATED-RELATED"/>
    <property type="match status" value="1"/>
</dbReference>
<reference evidence="5 6" key="1">
    <citation type="journal article" date="2020" name="IScience">
        <title>Genome Sequencing of the Endangered Kingdonia uniflora (Circaeasteraceae, Ranunculales) Reveals Potential Mechanisms of Evolutionary Specialization.</title>
        <authorList>
            <person name="Sun Y."/>
            <person name="Deng T."/>
            <person name="Zhang A."/>
            <person name="Moore M.J."/>
            <person name="Landis J.B."/>
            <person name="Lin N."/>
            <person name="Zhang H."/>
            <person name="Zhang X."/>
            <person name="Huang J."/>
            <person name="Zhang X."/>
            <person name="Sun H."/>
            <person name="Wang H."/>
        </authorList>
    </citation>
    <scope>NUCLEOTIDE SEQUENCE [LARGE SCALE GENOMIC DNA]</scope>
    <source>
        <strain evidence="5">TB1705</strain>
        <tissue evidence="5">Leaf</tissue>
    </source>
</reference>
<dbReference type="OrthoDB" id="649989at2759"/>
<evidence type="ECO:0000256" key="3">
    <source>
        <dbReference type="SAM" id="MobiDB-lite"/>
    </source>
</evidence>
<dbReference type="GO" id="GO:2000022">
    <property type="term" value="P:regulation of jasmonic acid mediated signaling pathway"/>
    <property type="evidence" value="ECO:0007669"/>
    <property type="project" value="UniProtKB-UniRule"/>
</dbReference>
<comment type="similarity">
    <text evidence="1 2">Belongs to the TIFY/JAZ family.</text>
</comment>
<dbReference type="Proteomes" id="UP000541444">
    <property type="component" value="Unassembled WGS sequence"/>
</dbReference>
<dbReference type="InterPro" id="IPR010399">
    <property type="entry name" value="Tify_dom"/>
</dbReference>
<dbReference type="PROSITE" id="PS51320">
    <property type="entry name" value="TIFY"/>
    <property type="match status" value="1"/>
</dbReference>
<organism evidence="5 6">
    <name type="scientific">Kingdonia uniflora</name>
    <dbReference type="NCBI Taxonomy" id="39325"/>
    <lineage>
        <taxon>Eukaryota</taxon>
        <taxon>Viridiplantae</taxon>
        <taxon>Streptophyta</taxon>
        <taxon>Embryophyta</taxon>
        <taxon>Tracheophyta</taxon>
        <taxon>Spermatophyta</taxon>
        <taxon>Magnoliopsida</taxon>
        <taxon>Ranunculales</taxon>
        <taxon>Circaeasteraceae</taxon>
        <taxon>Kingdonia</taxon>
    </lineage>
</organism>
<dbReference type="Pfam" id="PF06200">
    <property type="entry name" value="tify"/>
    <property type="match status" value="1"/>
</dbReference>
<evidence type="ECO:0000259" key="4">
    <source>
        <dbReference type="PROSITE" id="PS51320"/>
    </source>
</evidence>
<proteinExistence type="inferred from homology"/>
<evidence type="ECO:0000313" key="5">
    <source>
        <dbReference type="EMBL" id="KAF6137410.1"/>
    </source>
</evidence>
<dbReference type="AlphaFoldDB" id="A0A7J7L465"/>
<keyword evidence="2" id="KW-0539">Nucleus</keyword>
<dbReference type="InterPro" id="IPR040390">
    <property type="entry name" value="TIFY/JAZ"/>
</dbReference>
<dbReference type="GO" id="GO:0031347">
    <property type="term" value="P:regulation of defense response"/>
    <property type="evidence" value="ECO:0007669"/>
    <property type="project" value="UniProtKB-UniRule"/>
</dbReference>
<evidence type="ECO:0000313" key="6">
    <source>
        <dbReference type="Proteomes" id="UP000541444"/>
    </source>
</evidence>